<name>A0ABY5VWX5_9ACTN</name>
<evidence type="ECO:0008006" key="4">
    <source>
        <dbReference type="Google" id="ProtNLM"/>
    </source>
</evidence>
<accession>A0ABY5VWX5</accession>
<evidence type="ECO:0000313" key="2">
    <source>
        <dbReference type="EMBL" id="UWP81346.1"/>
    </source>
</evidence>
<keyword evidence="1" id="KW-1133">Transmembrane helix</keyword>
<proteinExistence type="predicted"/>
<dbReference type="Proteomes" id="UP001059617">
    <property type="component" value="Chromosome"/>
</dbReference>
<gene>
    <name evidence="2" type="ORF">Dfulv_40520</name>
</gene>
<protein>
    <recommendedName>
        <fullName evidence="4">Prepilin-type N-terminal cleavage/methylation domain-containing protein</fullName>
    </recommendedName>
</protein>
<keyword evidence="1" id="KW-0812">Transmembrane</keyword>
<evidence type="ECO:0000256" key="1">
    <source>
        <dbReference type="SAM" id="Phobius"/>
    </source>
</evidence>
<dbReference type="EMBL" id="CP073720">
    <property type="protein sequence ID" value="UWP81346.1"/>
    <property type="molecule type" value="Genomic_DNA"/>
</dbReference>
<organism evidence="2 3">
    <name type="scientific">Dactylosporangium fulvum</name>
    <dbReference type="NCBI Taxonomy" id="53359"/>
    <lineage>
        <taxon>Bacteria</taxon>
        <taxon>Bacillati</taxon>
        <taxon>Actinomycetota</taxon>
        <taxon>Actinomycetes</taxon>
        <taxon>Micromonosporales</taxon>
        <taxon>Micromonosporaceae</taxon>
        <taxon>Dactylosporangium</taxon>
    </lineage>
</organism>
<sequence length="209" mass="22253">MSIPNILSRLRRRAGAGTNDDRGVTLAEMAVTTGILSAVMAIFTTGVVQLFQAGNKNQMVALTQSQLNTAFLRLDRELRYAAGIGPVHPVGGGGSSVEYVNTETATGTPECAQLHLNAAGGTLRRQVWPQGTKPQNRWTVLASEVNVAKSSFTLLPLTENTGFQRLRIQLVVTTSPGPGRTEATTDITFTALNSTRGTDPTTVCPEART</sequence>
<keyword evidence="1" id="KW-0472">Membrane</keyword>
<dbReference type="RefSeq" id="WP_259859110.1">
    <property type="nucleotide sequence ID" value="NZ_BAAAST010000002.1"/>
</dbReference>
<evidence type="ECO:0000313" key="3">
    <source>
        <dbReference type="Proteomes" id="UP001059617"/>
    </source>
</evidence>
<reference evidence="2" key="2">
    <citation type="submission" date="2022-09" db="EMBL/GenBank/DDBJ databases">
        <title>Biosynthetic gene clusters of Dactylosporangioum fulvum.</title>
        <authorList>
            <person name="Caradec T."/>
        </authorList>
    </citation>
    <scope>NUCLEOTIDE SEQUENCE</scope>
    <source>
        <strain evidence="2">NRRL B-16292</strain>
    </source>
</reference>
<keyword evidence="3" id="KW-1185">Reference proteome</keyword>
<reference evidence="2" key="1">
    <citation type="submission" date="2021-04" db="EMBL/GenBank/DDBJ databases">
        <authorList>
            <person name="Hartkoorn R.C."/>
            <person name="Beaudoing E."/>
            <person name="Hot D."/>
        </authorList>
    </citation>
    <scope>NUCLEOTIDE SEQUENCE</scope>
    <source>
        <strain evidence="2">NRRL B-16292</strain>
    </source>
</reference>
<feature type="transmembrane region" description="Helical" evidence="1">
    <location>
        <begin position="29"/>
        <end position="51"/>
    </location>
</feature>